<evidence type="ECO:0000313" key="12">
    <source>
        <dbReference type="EMBL" id="MBB4036490.1"/>
    </source>
</evidence>
<dbReference type="Pfam" id="PF00005">
    <property type="entry name" value="ABC_tran"/>
    <property type="match status" value="1"/>
</dbReference>
<dbReference type="GO" id="GO:0016887">
    <property type="term" value="F:ATP hydrolysis activity"/>
    <property type="evidence" value="ECO:0007669"/>
    <property type="project" value="InterPro"/>
</dbReference>
<dbReference type="FunFam" id="3.40.50.300:FF:000287">
    <property type="entry name" value="Multidrug ABC transporter ATP-binding protein"/>
    <property type="match status" value="1"/>
</dbReference>
<keyword evidence="7 9" id="KW-1133">Transmembrane helix</keyword>
<evidence type="ECO:0000256" key="3">
    <source>
        <dbReference type="ARBA" id="ARBA00022475"/>
    </source>
</evidence>
<sequence length="590" mass="65853">MAHGDAYKQDGKAKEGKKTFFRLMSYLACDKKLLFVIGVLIIISIIANLLGSYMIRPIINDYIIPGDYSGLLKILLVLAGIYLAGVAATYVQYILLNKIGQRTVTRMRTDLFDKMERLPIKYFDTHQHGDLMSRYTNDIDQVSNALTDSLSDMLSSALMLIGIFILMIYISPILTLVTLITVPFMFLSAKTIVKRSKKYFKAQQDTLGETNGFIEEMISGQKVIKVFGHERKVEEDFEVLNQSLKEKSEKAQFYSGMMMPVMQNLNTLNFVLVTIVGALLAIFRGFDVGGLAAFLQYSRQFGRPINELASLYNSIQAAIAGAERIFQVIDEDPETKDSREAVALSLIKGDLVMKDVYFGYKPEKLILKGVSLHATPGTKIALVGETGAGKTTILNMLPRFFDIKSGEITIDGTSISNIKRSDLRQSMAIVLQDTHLFTGTVCENIRFGRLDATDEEVVEAAKLTAAHSFIKRLPQGYQTQLKNDGANLSQGQRQLLNIARAAVADPAILLLDEATSNIDTRSEILIQKGLDKLMEGRTSLIIAHRLSTVQNADKILVLDKGKIIEQGTHQELLENKGKYYSLYQEQFNEF</sequence>
<dbReference type="Gene3D" id="1.20.1560.10">
    <property type="entry name" value="ABC transporter type 1, transmembrane domain"/>
    <property type="match status" value="1"/>
</dbReference>
<keyword evidence="4 9" id="KW-0812">Transmembrane</keyword>
<dbReference type="InterPro" id="IPR027417">
    <property type="entry name" value="P-loop_NTPase"/>
</dbReference>
<dbReference type="PROSITE" id="PS50929">
    <property type="entry name" value="ABC_TM1F"/>
    <property type="match status" value="1"/>
</dbReference>
<protein>
    <submittedName>
        <fullName evidence="12">ATP-binding cassette subfamily B protein</fullName>
    </submittedName>
</protein>
<proteinExistence type="predicted"/>
<keyword evidence="6 12" id="KW-0067">ATP-binding</keyword>
<dbReference type="InterPro" id="IPR003439">
    <property type="entry name" value="ABC_transporter-like_ATP-bd"/>
</dbReference>
<dbReference type="CDD" id="cd18547">
    <property type="entry name" value="ABC_6TM_Tm288_like"/>
    <property type="match status" value="1"/>
</dbReference>
<name>A0A840CKI3_9BACT</name>
<dbReference type="Gene3D" id="3.40.50.300">
    <property type="entry name" value="P-loop containing nucleotide triphosphate hydrolases"/>
    <property type="match status" value="1"/>
</dbReference>
<evidence type="ECO:0000256" key="2">
    <source>
        <dbReference type="ARBA" id="ARBA00022448"/>
    </source>
</evidence>
<keyword evidence="2" id="KW-0813">Transport</keyword>
<evidence type="ECO:0000259" key="10">
    <source>
        <dbReference type="PROSITE" id="PS50893"/>
    </source>
</evidence>
<dbReference type="RefSeq" id="WP_183307385.1">
    <property type="nucleotide sequence ID" value="NZ_JACIEP010000007.1"/>
</dbReference>
<feature type="transmembrane region" description="Helical" evidence="9">
    <location>
        <begin position="74"/>
        <end position="96"/>
    </location>
</feature>
<dbReference type="PROSITE" id="PS00211">
    <property type="entry name" value="ABC_TRANSPORTER_1"/>
    <property type="match status" value="1"/>
</dbReference>
<dbReference type="SMART" id="SM00382">
    <property type="entry name" value="AAA"/>
    <property type="match status" value="1"/>
</dbReference>
<dbReference type="SUPFAM" id="SSF90123">
    <property type="entry name" value="ABC transporter transmembrane region"/>
    <property type="match status" value="1"/>
</dbReference>
<evidence type="ECO:0000256" key="1">
    <source>
        <dbReference type="ARBA" id="ARBA00004651"/>
    </source>
</evidence>
<dbReference type="EMBL" id="JACIEP010000007">
    <property type="protein sequence ID" value="MBB4036490.1"/>
    <property type="molecule type" value="Genomic_DNA"/>
</dbReference>
<feature type="transmembrane region" description="Helical" evidence="9">
    <location>
        <begin position="33"/>
        <end position="54"/>
    </location>
</feature>
<organism evidence="12 13">
    <name type="scientific">Dysgonomonas hofstadii</name>
    <dbReference type="NCBI Taxonomy" id="637886"/>
    <lineage>
        <taxon>Bacteria</taxon>
        <taxon>Pseudomonadati</taxon>
        <taxon>Bacteroidota</taxon>
        <taxon>Bacteroidia</taxon>
        <taxon>Bacteroidales</taxon>
        <taxon>Dysgonomonadaceae</taxon>
        <taxon>Dysgonomonas</taxon>
    </lineage>
</organism>
<dbReference type="InterPro" id="IPR039421">
    <property type="entry name" value="Type_1_exporter"/>
</dbReference>
<dbReference type="PANTHER" id="PTHR43394">
    <property type="entry name" value="ATP-DEPENDENT PERMEASE MDL1, MITOCHONDRIAL"/>
    <property type="match status" value="1"/>
</dbReference>
<evidence type="ECO:0000256" key="8">
    <source>
        <dbReference type="ARBA" id="ARBA00023136"/>
    </source>
</evidence>
<gene>
    <name evidence="12" type="ORF">GGR21_002392</name>
</gene>
<evidence type="ECO:0000256" key="9">
    <source>
        <dbReference type="SAM" id="Phobius"/>
    </source>
</evidence>
<reference evidence="12 13" key="1">
    <citation type="submission" date="2020-08" db="EMBL/GenBank/DDBJ databases">
        <title>Genomic Encyclopedia of Type Strains, Phase IV (KMG-IV): sequencing the most valuable type-strain genomes for metagenomic binning, comparative biology and taxonomic classification.</title>
        <authorList>
            <person name="Goeker M."/>
        </authorList>
    </citation>
    <scope>NUCLEOTIDE SEQUENCE [LARGE SCALE GENOMIC DNA]</scope>
    <source>
        <strain evidence="12 13">DSM 104969</strain>
    </source>
</reference>
<dbReference type="CDD" id="cd03254">
    <property type="entry name" value="ABCC_Glucan_exporter_like"/>
    <property type="match status" value="1"/>
</dbReference>
<evidence type="ECO:0000256" key="7">
    <source>
        <dbReference type="ARBA" id="ARBA00022989"/>
    </source>
</evidence>
<dbReference type="AlphaFoldDB" id="A0A840CKI3"/>
<feature type="domain" description="ABC transmembrane type-1" evidence="11">
    <location>
        <begin position="35"/>
        <end position="317"/>
    </location>
</feature>
<evidence type="ECO:0000313" key="13">
    <source>
        <dbReference type="Proteomes" id="UP000555103"/>
    </source>
</evidence>
<dbReference type="SUPFAM" id="SSF52540">
    <property type="entry name" value="P-loop containing nucleoside triphosphate hydrolases"/>
    <property type="match status" value="1"/>
</dbReference>
<keyword evidence="3" id="KW-1003">Cell membrane</keyword>
<evidence type="ECO:0000256" key="4">
    <source>
        <dbReference type="ARBA" id="ARBA00022692"/>
    </source>
</evidence>
<accession>A0A840CKI3</accession>
<comment type="caution">
    <text evidence="12">The sequence shown here is derived from an EMBL/GenBank/DDBJ whole genome shotgun (WGS) entry which is preliminary data.</text>
</comment>
<dbReference type="GO" id="GO:0005524">
    <property type="term" value="F:ATP binding"/>
    <property type="evidence" value="ECO:0007669"/>
    <property type="project" value="UniProtKB-KW"/>
</dbReference>
<evidence type="ECO:0000259" key="11">
    <source>
        <dbReference type="PROSITE" id="PS50929"/>
    </source>
</evidence>
<dbReference type="FunFam" id="1.20.1560.10:FF:000011">
    <property type="entry name" value="Multidrug ABC transporter ATP-binding protein"/>
    <property type="match status" value="1"/>
</dbReference>
<dbReference type="GO" id="GO:0005886">
    <property type="term" value="C:plasma membrane"/>
    <property type="evidence" value="ECO:0007669"/>
    <property type="project" value="UniProtKB-SubCell"/>
</dbReference>
<dbReference type="PROSITE" id="PS50893">
    <property type="entry name" value="ABC_TRANSPORTER_2"/>
    <property type="match status" value="1"/>
</dbReference>
<dbReference type="InterPro" id="IPR036640">
    <property type="entry name" value="ABC1_TM_sf"/>
</dbReference>
<feature type="transmembrane region" description="Helical" evidence="9">
    <location>
        <begin position="267"/>
        <end position="286"/>
    </location>
</feature>
<dbReference type="InterPro" id="IPR003593">
    <property type="entry name" value="AAA+_ATPase"/>
</dbReference>
<keyword evidence="5" id="KW-0547">Nucleotide-binding</keyword>
<evidence type="ECO:0000256" key="6">
    <source>
        <dbReference type="ARBA" id="ARBA00022840"/>
    </source>
</evidence>
<dbReference type="Proteomes" id="UP000555103">
    <property type="component" value="Unassembled WGS sequence"/>
</dbReference>
<comment type="subcellular location">
    <subcellularLocation>
        <location evidence="1">Cell membrane</location>
        <topology evidence="1">Multi-pass membrane protein</topology>
    </subcellularLocation>
</comment>
<dbReference type="Pfam" id="PF00664">
    <property type="entry name" value="ABC_membrane"/>
    <property type="match status" value="1"/>
</dbReference>
<dbReference type="InterPro" id="IPR017871">
    <property type="entry name" value="ABC_transporter-like_CS"/>
</dbReference>
<keyword evidence="13" id="KW-1185">Reference proteome</keyword>
<dbReference type="InterPro" id="IPR011527">
    <property type="entry name" value="ABC1_TM_dom"/>
</dbReference>
<feature type="transmembrane region" description="Helical" evidence="9">
    <location>
        <begin position="176"/>
        <end position="193"/>
    </location>
</feature>
<dbReference type="PANTHER" id="PTHR43394:SF1">
    <property type="entry name" value="ATP-BINDING CASSETTE SUB-FAMILY B MEMBER 10, MITOCHONDRIAL"/>
    <property type="match status" value="1"/>
</dbReference>
<dbReference type="GO" id="GO:0015421">
    <property type="term" value="F:ABC-type oligopeptide transporter activity"/>
    <property type="evidence" value="ECO:0007669"/>
    <property type="project" value="TreeGrafter"/>
</dbReference>
<keyword evidence="8 9" id="KW-0472">Membrane</keyword>
<evidence type="ECO:0000256" key="5">
    <source>
        <dbReference type="ARBA" id="ARBA00022741"/>
    </source>
</evidence>
<feature type="domain" description="ABC transporter" evidence="10">
    <location>
        <begin position="351"/>
        <end position="585"/>
    </location>
</feature>